<reference evidence="4 5" key="1">
    <citation type="journal article" date="2020" name="bioRxiv">
        <title>Sequence and annotation of 42 cannabis genomes reveals extensive copy number variation in cannabinoid synthesis and pathogen resistance genes.</title>
        <authorList>
            <person name="Mckernan K.J."/>
            <person name="Helbert Y."/>
            <person name="Kane L.T."/>
            <person name="Ebling H."/>
            <person name="Zhang L."/>
            <person name="Liu B."/>
            <person name="Eaton Z."/>
            <person name="Mclaughlin S."/>
            <person name="Kingan S."/>
            <person name="Baybayan P."/>
            <person name="Concepcion G."/>
            <person name="Jordan M."/>
            <person name="Riva A."/>
            <person name="Barbazuk W."/>
            <person name="Harkins T."/>
        </authorList>
    </citation>
    <scope>NUCLEOTIDE SEQUENCE [LARGE SCALE GENOMIC DNA]</scope>
    <source>
        <strain evidence="4 5">cv. Jamaican Lion 4</strain>
        <strain evidence="3">Father</strain>
        <strain evidence="2">Mother</strain>
        <tissue evidence="3">Leaf</tissue>
    </source>
</reference>
<organism evidence="3 5">
    <name type="scientific">Cannabis sativa</name>
    <name type="common">Hemp</name>
    <name type="synonym">Marijuana</name>
    <dbReference type="NCBI Taxonomy" id="3483"/>
    <lineage>
        <taxon>Eukaryota</taxon>
        <taxon>Viridiplantae</taxon>
        <taxon>Streptophyta</taxon>
        <taxon>Embryophyta</taxon>
        <taxon>Tracheophyta</taxon>
        <taxon>Spermatophyta</taxon>
        <taxon>Magnoliopsida</taxon>
        <taxon>eudicotyledons</taxon>
        <taxon>Gunneridae</taxon>
        <taxon>Pentapetalae</taxon>
        <taxon>rosids</taxon>
        <taxon>fabids</taxon>
        <taxon>Rosales</taxon>
        <taxon>Cannabaceae</taxon>
        <taxon>Cannabis</taxon>
    </lineage>
</organism>
<evidence type="ECO:0000256" key="1">
    <source>
        <dbReference type="SAM" id="MobiDB-lite"/>
    </source>
</evidence>
<dbReference type="Proteomes" id="UP000525078">
    <property type="component" value="Unassembled WGS sequence"/>
</dbReference>
<protein>
    <submittedName>
        <fullName evidence="3">Uncharacterized protein</fullName>
    </submittedName>
</protein>
<dbReference type="Proteomes" id="UP000583929">
    <property type="component" value="Unassembled WGS sequence"/>
</dbReference>
<accession>A0A7J6DZI0</accession>
<evidence type="ECO:0000313" key="3">
    <source>
        <dbReference type="EMBL" id="KAF4351567.1"/>
    </source>
</evidence>
<comment type="caution">
    <text evidence="3">The sequence shown here is derived from an EMBL/GenBank/DDBJ whole genome shotgun (WGS) entry which is preliminary data.</text>
</comment>
<evidence type="ECO:0000313" key="4">
    <source>
        <dbReference type="Proteomes" id="UP000525078"/>
    </source>
</evidence>
<proteinExistence type="predicted"/>
<sequence>MSFDLEPEKRLVESESSTEGREFRIKTRDVFDKNLTTKPKAMKMNVYDKRRWICTNYLSSSSSA</sequence>
<dbReference type="EMBL" id="JAATIP010000389">
    <property type="protein sequence ID" value="KAF4349666.1"/>
    <property type="molecule type" value="Genomic_DNA"/>
</dbReference>
<name>A0A7J6DZI0_CANSA</name>
<keyword evidence="5" id="KW-1185">Reference proteome</keyword>
<dbReference type="AlphaFoldDB" id="A0A7J6DZI0"/>
<feature type="region of interest" description="Disordered" evidence="1">
    <location>
        <begin position="1"/>
        <end position="20"/>
    </location>
</feature>
<gene>
    <name evidence="2" type="ORF">F8388_019626</name>
    <name evidence="3" type="ORF">G4B88_000605</name>
</gene>
<evidence type="ECO:0000313" key="2">
    <source>
        <dbReference type="EMBL" id="KAF4349666.1"/>
    </source>
</evidence>
<evidence type="ECO:0000313" key="5">
    <source>
        <dbReference type="Proteomes" id="UP000583929"/>
    </source>
</evidence>
<dbReference type="EMBL" id="JAATIQ010000553">
    <property type="protein sequence ID" value="KAF4351567.1"/>
    <property type="molecule type" value="Genomic_DNA"/>
</dbReference>